<comment type="caution">
    <text evidence="3">The sequence shown here is derived from an EMBL/GenBank/DDBJ whole genome shotgun (WGS) entry which is preliminary data.</text>
</comment>
<keyword evidence="1" id="KW-1133">Transmembrane helix</keyword>
<accession>A0A8S1R1Z7</accession>
<evidence type="ECO:0000256" key="2">
    <source>
        <dbReference type="SAM" id="SignalP"/>
    </source>
</evidence>
<sequence length="478" mass="56155">MFQLYTLFIIITISLASTIKLKNPIQVDYYNGKLNQIFLDQNHQLWFEFVKSIEILNPKETICKSIPYQFEPENPITIPFQNITSTLYNNGLKTLFVLEQKQLTLIQFLFTNFSISPYHFRNGQSNQINRIEAQSYDIQDGIALAQIEENLIVLLNTNSKLILFDLNTKSFVDLQQFQTQPIWITSANHFLFVGFQDKLIQYSLKDKMLIEINHLDIFLQDTSILMVELNNIYIKFPLFKVIKITYSLNILKFEDYLNENKEIISLSLSGEKISYLTNDNVFINSDLKLFEQYDKFLQFDDVIILISKGGVHKIISEFTDEISLPLYIKHQNVSDAHFMNNFGINYHIITRSEKLIQINEIQFIESFIECDDRIQHNEEDVYFIAQADKCFDKKKTSSFANCKFEGKIQFNKISIFYSKFSDLAYLMILVLMLSIILIILAIYLTRKFQRQAELYTVTQKVITNEDQSQDQINQEKEC</sequence>
<dbReference type="AlphaFoldDB" id="A0A8S1R1Z7"/>
<evidence type="ECO:0000313" key="3">
    <source>
        <dbReference type="EMBL" id="CAD8122121.1"/>
    </source>
</evidence>
<protein>
    <recommendedName>
        <fullName evidence="5">Transmembrane protein</fullName>
    </recommendedName>
</protein>
<evidence type="ECO:0000313" key="4">
    <source>
        <dbReference type="Proteomes" id="UP000692954"/>
    </source>
</evidence>
<feature type="transmembrane region" description="Helical" evidence="1">
    <location>
        <begin position="423"/>
        <end position="444"/>
    </location>
</feature>
<gene>
    <name evidence="3" type="ORF">PSON_ATCC_30995.1.T1360110</name>
</gene>
<keyword evidence="2" id="KW-0732">Signal</keyword>
<dbReference type="EMBL" id="CAJJDN010000136">
    <property type="protein sequence ID" value="CAD8122121.1"/>
    <property type="molecule type" value="Genomic_DNA"/>
</dbReference>
<keyword evidence="1" id="KW-0472">Membrane</keyword>
<reference evidence="3" key="1">
    <citation type="submission" date="2021-01" db="EMBL/GenBank/DDBJ databases">
        <authorList>
            <consortium name="Genoscope - CEA"/>
            <person name="William W."/>
        </authorList>
    </citation>
    <scope>NUCLEOTIDE SEQUENCE</scope>
</reference>
<organism evidence="3 4">
    <name type="scientific">Paramecium sonneborni</name>
    <dbReference type="NCBI Taxonomy" id="65129"/>
    <lineage>
        <taxon>Eukaryota</taxon>
        <taxon>Sar</taxon>
        <taxon>Alveolata</taxon>
        <taxon>Ciliophora</taxon>
        <taxon>Intramacronucleata</taxon>
        <taxon>Oligohymenophorea</taxon>
        <taxon>Peniculida</taxon>
        <taxon>Parameciidae</taxon>
        <taxon>Paramecium</taxon>
    </lineage>
</organism>
<proteinExistence type="predicted"/>
<evidence type="ECO:0008006" key="5">
    <source>
        <dbReference type="Google" id="ProtNLM"/>
    </source>
</evidence>
<dbReference type="OrthoDB" id="304246at2759"/>
<evidence type="ECO:0000256" key="1">
    <source>
        <dbReference type="SAM" id="Phobius"/>
    </source>
</evidence>
<feature type="signal peptide" evidence="2">
    <location>
        <begin position="1"/>
        <end position="16"/>
    </location>
</feature>
<feature type="chain" id="PRO_5035872647" description="Transmembrane protein" evidence="2">
    <location>
        <begin position="17"/>
        <end position="478"/>
    </location>
</feature>
<name>A0A8S1R1Z7_9CILI</name>
<keyword evidence="1" id="KW-0812">Transmembrane</keyword>
<dbReference type="Proteomes" id="UP000692954">
    <property type="component" value="Unassembled WGS sequence"/>
</dbReference>
<keyword evidence="4" id="KW-1185">Reference proteome</keyword>